<keyword evidence="3" id="KW-1185">Reference proteome</keyword>
<keyword evidence="1" id="KW-0472">Membrane</keyword>
<sequence>MSDNCCAKGALRETYHRLDEREALIAHLFGIAFGAVAIVSLAMAVTALMRWFVEG</sequence>
<protein>
    <submittedName>
        <fullName evidence="2">Uncharacterized protein</fullName>
    </submittedName>
</protein>
<keyword evidence="1" id="KW-0812">Transmembrane</keyword>
<organism evidence="2 3">
    <name type="scientific">Paraburkholderia saeva</name>
    <dbReference type="NCBI Taxonomy" id="2777537"/>
    <lineage>
        <taxon>Bacteria</taxon>
        <taxon>Pseudomonadati</taxon>
        <taxon>Pseudomonadota</taxon>
        <taxon>Betaproteobacteria</taxon>
        <taxon>Burkholderiales</taxon>
        <taxon>Burkholderiaceae</taxon>
        <taxon>Paraburkholderia</taxon>
    </lineage>
</organism>
<feature type="transmembrane region" description="Helical" evidence="1">
    <location>
        <begin position="24"/>
        <end position="53"/>
    </location>
</feature>
<evidence type="ECO:0000313" key="3">
    <source>
        <dbReference type="Proteomes" id="UP000789704"/>
    </source>
</evidence>
<comment type="caution">
    <text evidence="2">The sequence shown here is derived from an EMBL/GenBank/DDBJ whole genome shotgun (WGS) entry which is preliminary data.</text>
</comment>
<dbReference type="EMBL" id="CAJQZC010000010">
    <property type="protein sequence ID" value="CAG4917705.1"/>
    <property type="molecule type" value="Genomic_DNA"/>
</dbReference>
<name>A0A9N8S0M4_9BURK</name>
<dbReference type="RefSeq" id="WP_228882191.1">
    <property type="nucleotide sequence ID" value="NZ_CAJQYX010000001.1"/>
</dbReference>
<proteinExistence type="predicted"/>
<evidence type="ECO:0000256" key="1">
    <source>
        <dbReference type="SAM" id="Phobius"/>
    </source>
</evidence>
<gene>
    <name evidence="2" type="ORF">LMG31841_04709</name>
</gene>
<dbReference type="Proteomes" id="UP000789704">
    <property type="component" value="Unassembled WGS sequence"/>
</dbReference>
<dbReference type="AlphaFoldDB" id="A0A9N8S0M4"/>
<keyword evidence="1" id="KW-1133">Transmembrane helix</keyword>
<evidence type="ECO:0000313" key="2">
    <source>
        <dbReference type="EMBL" id="CAG4917705.1"/>
    </source>
</evidence>
<accession>A0A9N8S0M4</accession>
<reference evidence="2" key="1">
    <citation type="submission" date="2021-04" db="EMBL/GenBank/DDBJ databases">
        <authorList>
            <person name="Vanwijnsberghe S."/>
        </authorList>
    </citation>
    <scope>NUCLEOTIDE SEQUENCE</scope>
    <source>
        <strain evidence="2">LMG 31841</strain>
    </source>
</reference>